<sequence length="346" mass="38905">MIQQMILQALSTLGISGSGDGEEISFSKVPSFDDECLPSPLRFHPDKVYTRRQGTNATTLPLLQEPIQTPAPASTSTQLAIRRSTRISRPPDRYGFSHSSYFATLSSVSIPTSYSQAAKQECWRQAMKEELSALKQNQTWVTVPCPSSVKPIGSKWVYSIKLKADGTLDRYKARLVALGNRQEYGIDYDETFAPVAKMTTVRTILAIATSQSWPLFQFDVKNAFLHDDLKEEVYMRFPPGFPKPSEDHVALLKRSLYGLKQAPRAWFDKFKDALLKLQFQQSPYDPSLFLHHTSTGITILLVYVDDIIITGTDTATIQDLQISLHQSFHMKDLGLCNIFWIGSSSL</sequence>
<dbReference type="PANTHER" id="PTHR43383:SF2">
    <property type="entry name" value="AMIDOHYDROLASE 2 FAMILY PROTEIN"/>
    <property type="match status" value="1"/>
</dbReference>
<dbReference type="Pfam" id="PF07727">
    <property type="entry name" value="RVT_2"/>
    <property type="match status" value="1"/>
</dbReference>
<dbReference type="AlphaFoldDB" id="A0A443PLB1"/>
<dbReference type="EMBL" id="QPKB01000009">
    <property type="protein sequence ID" value="RWR91574.1"/>
    <property type="molecule type" value="Genomic_DNA"/>
</dbReference>
<protein>
    <submittedName>
        <fullName evidence="2">Retrovirus-related Pol polyprotein from transposon TNT 1-94</fullName>
    </submittedName>
</protein>
<keyword evidence="3" id="KW-1185">Reference proteome</keyword>
<evidence type="ECO:0000313" key="3">
    <source>
        <dbReference type="Proteomes" id="UP000283530"/>
    </source>
</evidence>
<dbReference type="OrthoDB" id="411615at2759"/>
<dbReference type="InterPro" id="IPR043502">
    <property type="entry name" value="DNA/RNA_pol_sf"/>
</dbReference>
<feature type="domain" description="Reverse transcriptase Ty1/copia-type" evidence="1">
    <location>
        <begin position="137"/>
        <end position="339"/>
    </location>
</feature>
<dbReference type="Proteomes" id="UP000283530">
    <property type="component" value="Unassembled WGS sequence"/>
</dbReference>
<proteinExistence type="predicted"/>
<evidence type="ECO:0000313" key="2">
    <source>
        <dbReference type="EMBL" id="RWR91574.1"/>
    </source>
</evidence>
<organism evidence="2 3">
    <name type="scientific">Cinnamomum micranthum f. kanehirae</name>
    <dbReference type="NCBI Taxonomy" id="337451"/>
    <lineage>
        <taxon>Eukaryota</taxon>
        <taxon>Viridiplantae</taxon>
        <taxon>Streptophyta</taxon>
        <taxon>Embryophyta</taxon>
        <taxon>Tracheophyta</taxon>
        <taxon>Spermatophyta</taxon>
        <taxon>Magnoliopsida</taxon>
        <taxon>Magnoliidae</taxon>
        <taxon>Laurales</taxon>
        <taxon>Lauraceae</taxon>
        <taxon>Cinnamomum</taxon>
    </lineage>
</organism>
<evidence type="ECO:0000259" key="1">
    <source>
        <dbReference type="Pfam" id="PF07727"/>
    </source>
</evidence>
<dbReference type="PANTHER" id="PTHR43383">
    <property type="entry name" value="NODULIN 6"/>
    <property type="match status" value="1"/>
</dbReference>
<dbReference type="SUPFAM" id="SSF56672">
    <property type="entry name" value="DNA/RNA polymerases"/>
    <property type="match status" value="1"/>
</dbReference>
<dbReference type="STRING" id="337451.A0A443PLB1"/>
<comment type="caution">
    <text evidence="2">The sequence shown here is derived from an EMBL/GenBank/DDBJ whole genome shotgun (WGS) entry which is preliminary data.</text>
</comment>
<name>A0A443PLB1_9MAGN</name>
<reference evidence="2 3" key="1">
    <citation type="journal article" date="2019" name="Nat. Plants">
        <title>Stout camphor tree genome fills gaps in understanding of flowering plant genome evolution.</title>
        <authorList>
            <person name="Chaw S.M."/>
            <person name="Liu Y.C."/>
            <person name="Wu Y.W."/>
            <person name="Wang H.Y."/>
            <person name="Lin C.I."/>
            <person name="Wu C.S."/>
            <person name="Ke H.M."/>
            <person name="Chang L.Y."/>
            <person name="Hsu C.Y."/>
            <person name="Yang H.T."/>
            <person name="Sudianto E."/>
            <person name="Hsu M.H."/>
            <person name="Wu K.P."/>
            <person name="Wang L.N."/>
            <person name="Leebens-Mack J.H."/>
            <person name="Tsai I.J."/>
        </authorList>
    </citation>
    <scope>NUCLEOTIDE SEQUENCE [LARGE SCALE GENOMIC DNA]</scope>
    <source>
        <strain evidence="3">cv. Chaw 1501</strain>
        <tissue evidence="2">Young leaves</tissue>
    </source>
</reference>
<dbReference type="InterPro" id="IPR013103">
    <property type="entry name" value="RVT_2"/>
</dbReference>
<gene>
    <name evidence="2" type="ORF">CKAN_02073700</name>
</gene>
<accession>A0A443PLB1</accession>